<evidence type="ECO:0000313" key="2">
    <source>
        <dbReference type="Proteomes" id="UP000003019"/>
    </source>
</evidence>
<gene>
    <name evidence="1" type="ORF">HMPREF9371_2211</name>
</gene>
<dbReference type="Proteomes" id="UP000003019">
    <property type="component" value="Unassembled WGS sequence"/>
</dbReference>
<dbReference type="AlphaFoldDB" id="G4CKS1"/>
<accession>G4CKS1</accession>
<keyword evidence="2" id="KW-1185">Reference proteome</keyword>
<proteinExistence type="predicted"/>
<evidence type="ECO:0000313" key="1">
    <source>
        <dbReference type="EMBL" id="EGY51604.1"/>
    </source>
</evidence>
<reference evidence="1 2" key="1">
    <citation type="submission" date="2011-05" db="EMBL/GenBank/DDBJ databases">
        <authorList>
            <person name="Muzny D."/>
            <person name="Qin X."/>
            <person name="Deng J."/>
            <person name="Jiang H."/>
            <person name="Liu Y."/>
            <person name="Qu J."/>
            <person name="Song X.-Z."/>
            <person name="Zhang L."/>
            <person name="Thornton R."/>
            <person name="Coyle M."/>
            <person name="Francisco L."/>
            <person name="Jackson L."/>
            <person name="Javaid M."/>
            <person name="Korchina V."/>
            <person name="Kovar C."/>
            <person name="Mata R."/>
            <person name="Mathew T."/>
            <person name="Ngo R."/>
            <person name="Nguyen L."/>
            <person name="Nguyen N."/>
            <person name="Okwuonu G."/>
            <person name="Ongeri F."/>
            <person name="Pham C."/>
            <person name="Simmons D."/>
            <person name="Wilczek-Boney K."/>
            <person name="Hale W."/>
            <person name="Jakkamsetti A."/>
            <person name="Pham P."/>
            <person name="Ruth R."/>
            <person name="San Lucas F."/>
            <person name="Warren J."/>
            <person name="Zhang J."/>
            <person name="Zhao Z."/>
            <person name="Zhou C."/>
            <person name="Zhu D."/>
            <person name="Lee S."/>
            <person name="Bess C."/>
            <person name="Blankenburg K."/>
            <person name="Forbes L."/>
            <person name="Fu Q."/>
            <person name="Gubbala S."/>
            <person name="Hirani K."/>
            <person name="Jayaseelan J.C."/>
            <person name="Lara F."/>
            <person name="Munidasa M."/>
            <person name="Palculict T."/>
            <person name="Patil S."/>
            <person name="Pu L.-L."/>
            <person name="Saada N."/>
            <person name="Tang L."/>
            <person name="Weissenberger G."/>
            <person name="Zhu Y."/>
            <person name="Hemphill L."/>
            <person name="Shang Y."/>
            <person name="Youmans B."/>
            <person name="Ayvaz T."/>
            <person name="Ross M."/>
            <person name="Santibanez J."/>
            <person name="Aqrawi P."/>
            <person name="Gross S."/>
            <person name="Joshi V."/>
            <person name="Fowler G."/>
            <person name="Nazareth L."/>
            <person name="Reid J."/>
            <person name="Worley K."/>
            <person name="Petrosino J."/>
            <person name="Highlander S."/>
            <person name="Gibbs R."/>
        </authorList>
    </citation>
    <scope>NUCLEOTIDE SEQUENCE [LARGE SCALE GENOMIC DNA]</scope>
    <source>
        <strain evidence="1 2">871</strain>
    </source>
</reference>
<dbReference type="EMBL" id="AGAY01000074">
    <property type="protein sequence ID" value="EGY51604.1"/>
    <property type="molecule type" value="Genomic_DNA"/>
</dbReference>
<dbReference type="HOGENOM" id="CLU_3170670_0_0_4"/>
<organism evidence="1 2">
    <name type="scientific">Neisseria shayeganii 871</name>
    <dbReference type="NCBI Taxonomy" id="1032488"/>
    <lineage>
        <taxon>Bacteria</taxon>
        <taxon>Pseudomonadati</taxon>
        <taxon>Pseudomonadota</taxon>
        <taxon>Betaproteobacteria</taxon>
        <taxon>Neisseriales</taxon>
        <taxon>Neisseriaceae</taxon>
        <taxon>Neisseria</taxon>
    </lineage>
</organism>
<protein>
    <submittedName>
        <fullName evidence="1">Uncharacterized protein</fullName>
    </submittedName>
</protein>
<name>G4CKS1_9NEIS</name>
<comment type="caution">
    <text evidence="1">The sequence shown here is derived from an EMBL/GenBank/DDBJ whole genome shotgun (WGS) entry which is preliminary data.</text>
</comment>
<sequence>MGFSCDETAGRGGKGLMQGFVKERRPLLYAGKRGGGMAAVYLWPAAF</sequence>